<dbReference type="GO" id="GO:0030163">
    <property type="term" value="P:protein catabolic process"/>
    <property type="evidence" value="ECO:0007669"/>
    <property type="project" value="UniProtKB-UniRule"/>
</dbReference>
<dbReference type="Gene3D" id="1.10.8.60">
    <property type="match status" value="1"/>
</dbReference>
<feature type="transmembrane region" description="Helical" evidence="15">
    <location>
        <begin position="12"/>
        <end position="30"/>
    </location>
</feature>
<evidence type="ECO:0000256" key="5">
    <source>
        <dbReference type="ARBA" id="ARBA00022692"/>
    </source>
</evidence>
<evidence type="ECO:0000256" key="1">
    <source>
        <dbReference type="ARBA" id="ARBA00004370"/>
    </source>
</evidence>
<organism evidence="18 19">
    <name type="scientific">Alkaliphilus oremlandii (strain OhILAs)</name>
    <name type="common">Clostridium oremlandii (strain OhILAs)</name>
    <dbReference type="NCBI Taxonomy" id="350688"/>
    <lineage>
        <taxon>Bacteria</taxon>
        <taxon>Bacillati</taxon>
        <taxon>Bacillota</taxon>
        <taxon>Clostridia</taxon>
        <taxon>Peptostreptococcales</taxon>
        <taxon>Natronincolaceae</taxon>
        <taxon>Alkaliphilus</taxon>
    </lineage>
</organism>
<evidence type="ECO:0000256" key="9">
    <source>
        <dbReference type="ARBA" id="ARBA00022833"/>
    </source>
</evidence>
<name>A8MI85_ALKOO</name>
<dbReference type="NCBIfam" id="TIGR01241">
    <property type="entry name" value="FtsH_fam"/>
    <property type="match status" value="1"/>
</dbReference>
<keyword evidence="4 15" id="KW-0645">Protease</keyword>
<feature type="domain" description="AAA+ ATPase" evidence="17">
    <location>
        <begin position="127"/>
        <end position="263"/>
    </location>
</feature>
<keyword evidence="7 15" id="KW-0547">Nucleotide-binding</keyword>
<feature type="active site" evidence="15">
    <location>
        <position position="355"/>
    </location>
</feature>
<comment type="similarity">
    <text evidence="14 15">In the central section; belongs to the AAA ATPase family.</text>
</comment>
<accession>A8MI85</accession>
<dbReference type="FunFam" id="3.40.50.300:FF:000001">
    <property type="entry name" value="ATP-dependent zinc metalloprotease FtsH"/>
    <property type="match status" value="1"/>
</dbReference>
<evidence type="ECO:0000256" key="4">
    <source>
        <dbReference type="ARBA" id="ARBA00022670"/>
    </source>
</evidence>
<dbReference type="GO" id="GO:0016887">
    <property type="term" value="F:ATP hydrolysis activity"/>
    <property type="evidence" value="ECO:0007669"/>
    <property type="project" value="UniProtKB-UniRule"/>
</dbReference>
<comment type="function">
    <text evidence="15">Acts as a processive, ATP-dependent zinc metallopeptidase for both cytoplasmic and membrane proteins. Plays a role in the quality control of integral membrane proteins.</text>
</comment>
<evidence type="ECO:0000256" key="12">
    <source>
        <dbReference type="ARBA" id="ARBA00023049"/>
    </source>
</evidence>
<evidence type="ECO:0000256" key="6">
    <source>
        <dbReference type="ARBA" id="ARBA00022723"/>
    </source>
</evidence>
<evidence type="ECO:0000256" key="14">
    <source>
        <dbReference type="ARBA" id="ARBA00061570"/>
    </source>
</evidence>
<keyword evidence="13 15" id="KW-0472">Membrane</keyword>
<dbReference type="Pfam" id="PF01434">
    <property type="entry name" value="Peptidase_M41"/>
    <property type="match status" value="1"/>
</dbReference>
<evidence type="ECO:0000313" key="18">
    <source>
        <dbReference type="EMBL" id="ABW19517.1"/>
    </source>
</evidence>
<comment type="cofactor">
    <cofactor evidence="15">
        <name>Zn(2+)</name>
        <dbReference type="ChEBI" id="CHEBI:29105"/>
    </cofactor>
    <text evidence="15">Binds 1 zinc ion per subunit.</text>
</comment>
<sequence>MIKKYMNKNVFKIIRSILFISYLVLSFFNFKNKSIHHIFSMENRLLIFVVTTLLFIYSRKLNKKHQYAHATINTEKKEKDLNSNEFFTKPKVTFEDVAGLEEIKEELSEVIDFINQSEKYHKMGAKIPKGILFYGPPGTGKTLLASAVAGETKSAFFSASGSEFVEKYVGVGAKRVRTLFEKARKEAPSVIFIDEIDAIGAKRHIDSNNEKDQTLNQLLVELDGFNTDQTVVVIAATNRLDLLDEALLRPGRFDRHMYISNPNVKAREEILKVHTKNKPLDPSINIADLARKTHGMSGAHISNVANEAAIIAVRENQQIISISHFEQAIERVIAGLQIKNPTILPREREVVSYHEAGHALIGKILNTDMVQKVSIIPRGQALGYVIHMPQDDRYILTKEELCNKIMVMLGGRAAEDLIFNHLSTGAKDDLKKVTEIAMQMVCEYGMSNLGFVYNEPPMIHSLSDSINKEINTIVDECYEKAYGYLKEYKNELSKISTALLEKESLNSNELDQLLGDFINPDTGDSEKEKLEAV</sequence>
<evidence type="ECO:0000259" key="17">
    <source>
        <dbReference type="SMART" id="SM00382"/>
    </source>
</evidence>
<dbReference type="eggNOG" id="COG0465">
    <property type="taxonomic scope" value="Bacteria"/>
</dbReference>
<dbReference type="Proteomes" id="UP000000269">
    <property type="component" value="Chromosome"/>
</dbReference>
<dbReference type="GO" id="GO:0005886">
    <property type="term" value="C:plasma membrane"/>
    <property type="evidence" value="ECO:0007669"/>
    <property type="project" value="UniProtKB-SubCell"/>
</dbReference>
<feature type="binding site" evidence="15">
    <location>
        <position position="429"/>
    </location>
    <ligand>
        <name>Zn(2+)</name>
        <dbReference type="ChEBI" id="CHEBI:29105"/>
        <note>catalytic</note>
    </ligand>
</feature>
<keyword evidence="9 15" id="KW-0862">Zinc</keyword>
<feature type="binding site" evidence="15">
    <location>
        <position position="354"/>
    </location>
    <ligand>
        <name>Zn(2+)</name>
        <dbReference type="ChEBI" id="CHEBI:29105"/>
        <note>catalytic</note>
    </ligand>
</feature>
<keyword evidence="5 15" id="KW-0812">Transmembrane</keyword>
<keyword evidence="19" id="KW-1185">Reference proteome</keyword>
<dbReference type="GO" id="GO:0004176">
    <property type="term" value="F:ATP-dependent peptidase activity"/>
    <property type="evidence" value="ECO:0007669"/>
    <property type="project" value="InterPro"/>
</dbReference>
<dbReference type="Pfam" id="PF17862">
    <property type="entry name" value="AAA_lid_3"/>
    <property type="match status" value="1"/>
</dbReference>
<dbReference type="PANTHER" id="PTHR23076:SF97">
    <property type="entry name" value="ATP-DEPENDENT ZINC METALLOPROTEASE YME1L1"/>
    <property type="match status" value="1"/>
</dbReference>
<evidence type="ECO:0000256" key="7">
    <source>
        <dbReference type="ARBA" id="ARBA00022741"/>
    </source>
</evidence>
<feature type="binding site" evidence="15">
    <location>
        <position position="358"/>
    </location>
    <ligand>
        <name>Zn(2+)</name>
        <dbReference type="ChEBI" id="CHEBI:29105"/>
        <note>catalytic</note>
    </ligand>
</feature>
<evidence type="ECO:0000256" key="10">
    <source>
        <dbReference type="ARBA" id="ARBA00022840"/>
    </source>
</evidence>
<dbReference type="Gene3D" id="3.40.50.300">
    <property type="entry name" value="P-loop containing nucleotide triphosphate hydrolases"/>
    <property type="match status" value="1"/>
</dbReference>
<keyword evidence="12 15" id="KW-0482">Metalloprotease</keyword>
<dbReference type="Pfam" id="PF00004">
    <property type="entry name" value="AAA"/>
    <property type="match status" value="1"/>
</dbReference>
<dbReference type="InterPro" id="IPR003593">
    <property type="entry name" value="AAA+_ATPase"/>
</dbReference>
<dbReference type="EMBL" id="CP000853">
    <property type="protein sequence ID" value="ABW19517.1"/>
    <property type="molecule type" value="Genomic_DNA"/>
</dbReference>
<dbReference type="GO" id="GO:0004222">
    <property type="term" value="F:metalloendopeptidase activity"/>
    <property type="evidence" value="ECO:0007669"/>
    <property type="project" value="InterPro"/>
</dbReference>
<dbReference type="InterPro" id="IPR000642">
    <property type="entry name" value="Peptidase_M41"/>
</dbReference>
<keyword evidence="3 15" id="KW-1003">Cell membrane</keyword>
<dbReference type="Gene3D" id="1.20.58.760">
    <property type="entry name" value="Peptidase M41"/>
    <property type="match status" value="1"/>
</dbReference>
<evidence type="ECO:0000256" key="13">
    <source>
        <dbReference type="ARBA" id="ARBA00023136"/>
    </source>
</evidence>
<dbReference type="KEGG" id="aoe:Clos_1979"/>
<dbReference type="InterPro" id="IPR003959">
    <property type="entry name" value="ATPase_AAA_core"/>
</dbReference>
<dbReference type="GO" id="GO:0006508">
    <property type="term" value="P:proteolysis"/>
    <property type="evidence" value="ECO:0007669"/>
    <property type="project" value="UniProtKB-KW"/>
</dbReference>
<protein>
    <recommendedName>
        <fullName evidence="15">ATP-dependent zinc metalloprotease FtsH</fullName>
        <ecNumber evidence="15">3.4.24.-</ecNumber>
    </recommendedName>
</protein>
<comment type="subcellular location">
    <subcellularLocation>
        <location evidence="15">Cell membrane</location>
        <topology evidence="15">Multi-pass membrane protein</topology>
        <orientation evidence="15">Cytoplasmic side</orientation>
    </subcellularLocation>
    <subcellularLocation>
        <location evidence="1">Membrane</location>
    </subcellularLocation>
</comment>
<dbReference type="InterPro" id="IPR041569">
    <property type="entry name" value="AAA_lid_3"/>
</dbReference>
<evidence type="ECO:0000256" key="11">
    <source>
        <dbReference type="ARBA" id="ARBA00022989"/>
    </source>
</evidence>
<dbReference type="SUPFAM" id="SSF140990">
    <property type="entry name" value="FtsH protease domain-like"/>
    <property type="match status" value="1"/>
</dbReference>
<comment type="similarity">
    <text evidence="2 15">In the C-terminal section; belongs to the peptidase M41 family.</text>
</comment>
<dbReference type="PANTHER" id="PTHR23076">
    <property type="entry name" value="METALLOPROTEASE M41 FTSH"/>
    <property type="match status" value="1"/>
</dbReference>
<dbReference type="FunFam" id="1.10.8.60:FF:000001">
    <property type="entry name" value="ATP-dependent zinc metalloprotease FtsH"/>
    <property type="match status" value="1"/>
</dbReference>
<dbReference type="InterPro" id="IPR037219">
    <property type="entry name" value="Peptidase_M41-like"/>
</dbReference>
<dbReference type="EC" id="3.4.24.-" evidence="15"/>
<gene>
    <name evidence="15" type="primary">ftsH</name>
    <name evidence="18" type="ordered locus">Clos_1979</name>
</gene>
<dbReference type="SUPFAM" id="SSF52540">
    <property type="entry name" value="P-loop containing nucleoside triphosphate hydrolases"/>
    <property type="match status" value="1"/>
</dbReference>
<reference evidence="19" key="1">
    <citation type="submission" date="2007-10" db="EMBL/GenBank/DDBJ databases">
        <title>Complete genome of Alkaliphilus oremlandii OhILAs.</title>
        <authorList>
            <person name="Copeland A."/>
            <person name="Lucas S."/>
            <person name="Lapidus A."/>
            <person name="Barry K."/>
            <person name="Detter J.C."/>
            <person name="Glavina del Rio T."/>
            <person name="Hammon N."/>
            <person name="Israni S."/>
            <person name="Dalin E."/>
            <person name="Tice H."/>
            <person name="Pitluck S."/>
            <person name="Chain P."/>
            <person name="Malfatti S."/>
            <person name="Shin M."/>
            <person name="Vergez L."/>
            <person name="Schmutz J."/>
            <person name="Larimer F."/>
            <person name="Land M."/>
            <person name="Hauser L."/>
            <person name="Kyrpides N."/>
            <person name="Mikhailova N."/>
            <person name="Stolz J.F."/>
            <person name="Dawson A."/>
            <person name="Fisher E."/>
            <person name="Crable B."/>
            <person name="Perera E."/>
            <person name="Lisak J."/>
            <person name="Ranganathan M."/>
            <person name="Basu P."/>
            <person name="Richardson P."/>
        </authorList>
    </citation>
    <scope>NUCLEOTIDE SEQUENCE [LARGE SCALE GENOMIC DNA]</scope>
    <source>
        <strain evidence="19">OhILAs</strain>
    </source>
</reference>
<feature type="binding site" evidence="15">
    <location>
        <begin position="135"/>
        <end position="142"/>
    </location>
    <ligand>
        <name>ATP</name>
        <dbReference type="ChEBI" id="CHEBI:30616"/>
    </ligand>
</feature>
<dbReference type="GO" id="GO:0005524">
    <property type="term" value="F:ATP binding"/>
    <property type="evidence" value="ECO:0007669"/>
    <property type="project" value="UniProtKB-UniRule"/>
</dbReference>
<dbReference type="AlphaFoldDB" id="A8MI85"/>
<dbReference type="SMART" id="SM00382">
    <property type="entry name" value="AAA"/>
    <property type="match status" value="1"/>
</dbReference>
<evidence type="ECO:0000256" key="8">
    <source>
        <dbReference type="ARBA" id="ARBA00022801"/>
    </source>
</evidence>
<comment type="similarity">
    <text evidence="16">Belongs to the AAA ATPase family.</text>
</comment>
<keyword evidence="8 15" id="KW-0378">Hydrolase</keyword>
<evidence type="ECO:0000313" key="19">
    <source>
        <dbReference type="Proteomes" id="UP000000269"/>
    </source>
</evidence>
<evidence type="ECO:0000256" key="16">
    <source>
        <dbReference type="RuleBase" id="RU003651"/>
    </source>
</evidence>
<dbReference type="InterPro" id="IPR005936">
    <property type="entry name" value="FtsH"/>
</dbReference>
<comment type="caution">
    <text evidence="15">Lacks conserved residue(s) required for the propagation of feature annotation.</text>
</comment>
<evidence type="ECO:0000256" key="15">
    <source>
        <dbReference type="HAMAP-Rule" id="MF_01458"/>
    </source>
</evidence>
<evidence type="ECO:0000256" key="2">
    <source>
        <dbReference type="ARBA" id="ARBA00010044"/>
    </source>
</evidence>
<dbReference type="STRING" id="350688.Clos_1979"/>
<dbReference type="HOGENOM" id="CLU_000688_16_2_9"/>
<keyword evidence="11 15" id="KW-1133">Transmembrane helix</keyword>
<dbReference type="CDD" id="cd19501">
    <property type="entry name" value="RecA-like_FtsH"/>
    <property type="match status" value="1"/>
</dbReference>
<dbReference type="FunFam" id="1.20.58.760:FF:000001">
    <property type="entry name" value="ATP-dependent zinc metalloprotease FtsH"/>
    <property type="match status" value="1"/>
</dbReference>
<dbReference type="InterPro" id="IPR027417">
    <property type="entry name" value="P-loop_NTPase"/>
</dbReference>
<keyword evidence="6 15" id="KW-0479">Metal-binding</keyword>
<keyword evidence="10 15" id="KW-0067">ATP-binding</keyword>
<dbReference type="InterPro" id="IPR003960">
    <property type="entry name" value="ATPase_AAA_CS"/>
</dbReference>
<dbReference type="PROSITE" id="PS00674">
    <property type="entry name" value="AAA"/>
    <property type="match status" value="1"/>
</dbReference>
<evidence type="ECO:0000256" key="3">
    <source>
        <dbReference type="ARBA" id="ARBA00022475"/>
    </source>
</evidence>
<comment type="subunit">
    <text evidence="15">Homohexamer.</text>
</comment>
<dbReference type="HAMAP" id="MF_01458">
    <property type="entry name" value="FtsH"/>
    <property type="match status" value="1"/>
</dbReference>
<proteinExistence type="inferred from homology"/>
<dbReference type="GO" id="GO:0008270">
    <property type="term" value="F:zinc ion binding"/>
    <property type="evidence" value="ECO:0007669"/>
    <property type="project" value="UniProtKB-UniRule"/>
</dbReference>